<evidence type="ECO:0000256" key="3">
    <source>
        <dbReference type="ARBA" id="ARBA00023265"/>
    </source>
</evidence>
<sequence>MSFCSFVSSSLNRSRSCCLSLFTPKNPAVGPFPATLYKALVKDADNIVPKAVDSFKSVEIVEGNGGPGTIKKISFLEDGETKFVLHKIEGIDEANLGYSYSIVGGAALPDTAEKITIDSKLSDAPNGGSVVKLSIKYHSKGDAPPNEDELKAGKAKSDALFKVIEAYLLANA</sequence>
<keyword evidence="2" id="KW-0611">Plant defense</keyword>
<dbReference type="SUPFAM" id="SSF55961">
    <property type="entry name" value="Bet v1-like"/>
    <property type="match status" value="1"/>
</dbReference>
<gene>
    <name evidence="5" type="ORF">DEO72_LG2g2278</name>
</gene>
<evidence type="ECO:0000259" key="4">
    <source>
        <dbReference type="Pfam" id="PF00407"/>
    </source>
</evidence>
<dbReference type="PRINTS" id="PR00634">
    <property type="entry name" value="BETALLERGEN"/>
</dbReference>
<dbReference type="GO" id="GO:0009738">
    <property type="term" value="P:abscisic acid-activated signaling pathway"/>
    <property type="evidence" value="ECO:0007669"/>
    <property type="project" value="InterPro"/>
</dbReference>
<dbReference type="InterPro" id="IPR024949">
    <property type="entry name" value="Bet_v_I_allergen"/>
</dbReference>
<reference evidence="5 6" key="1">
    <citation type="submission" date="2019-04" db="EMBL/GenBank/DDBJ databases">
        <title>An improved genome assembly and genetic linkage map for asparagus bean, Vigna unguiculata ssp. sesquipedialis.</title>
        <authorList>
            <person name="Xia Q."/>
            <person name="Zhang R."/>
            <person name="Dong Y."/>
        </authorList>
    </citation>
    <scope>NUCLEOTIDE SEQUENCE [LARGE SCALE GENOMIC DNA]</scope>
    <source>
        <tissue evidence="5">Leaf</tissue>
    </source>
</reference>
<comment type="similarity">
    <text evidence="1">Belongs to the BetVI family.</text>
</comment>
<dbReference type="CDD" id="cd07816">
    <property type="entry name" value="Bet_v1-like"/>
    <property type="match status" value="1"/>
</dbReference>
<name>A0A4D6KV16_VIGUN</name>
<dbReference type="PANTHER" id="PTHR31213">
    <property type="entry name" value="OS08G0374000 PROTEIN-RELATED"/>
    <property type="match status" value="1"/>
</dbReference>
<dbReference type="FunFam" id="3.30.530.20:FF:000007">
    <property type="entry name" value="Major pollen allergen Bet v 1-A"/>
    <property type="match status" value="1"/>
</dbReference>
<dbReference type="PROSITE" id="PS00451">
    <property type="entry name" value="PATHOGENESIS_BETVI"/>
    <property type="match status" value="1"/>
</dbReference>
<dbReference type="EMBL" id="CP039346">
    <property type="protein sequence ID" value="QCD81946.1"/>
    <property type="molecule type" value="Genomic_DNA"/>
</dbReference>
<protein>
    <submittedName>
        <fullName evidence="5">Bet v I type allergen</fullName>
    </submittedName>
</protein>
<dbReference type="InterPro" id="IPR023393">
    <property type="entry name" value="START-like_dom_sf"/>
</dbReference>
<dbReference type="GO" id="GO:0010427">
    <property type="term" value="F:abscisic acid binding"/>
    <property type="evidence" value="ECO:0007669"/>
    <property type="project" value="InterPro"/>
</dbReference>
<proteinExistence type="inferred from homology"/>
<keyword evidence="6" id="KW-1185">Reference proteome</keyword>
<feature type="domain" description="Bet v I/Major latex protein" evidence="4">
    <location>
        <begin position="33"/>
        <end position="171"/>
    </location>
</feature>
<dbReference type="Proteomes" id="UP000501690">
    <property type="component" value="Linkage Group LG2"/>
</dbReference>
<dbReference type="Pfam" id="PF00407">
    <property type="entry name" value="Bet_v_1"/>
    <property type="match status" value="1"/>
</dbReference>
<dbReference type="GO" id="GO:0005737">
    <property type="term" value="C:cytoplasm"/>
    <property type="evidence" value="ECO:0007669"/>
    <property type="project" value="TreeGrafter"/>
</dbReference>
<evidence type="ECO:0000313" key="5">
    <source>
        <dbReference type="EMBL" id="QCD81946.1"/>
    </source>
</evidence>
<evidence type="ECO:0000256" key="1">
    <source>
        <dbReference type="ARBA" id="ARBA00009744"/>
    </source>
</evidence>
<accession>A0A4D6KV16</accession>
<dbReference type="GO" id="GO:0005634">
    <property type="term" value="C:nucleus"/>
    <property type="evidence" value="ECO:0007669"/>
    <property type="project" value="TreeGrafter"/>
</dbReference>
<evidence type="ECO:0000256" key="2">
    <source>
        <dbReference type="ARBA" id="ARBA00022821"/>
    </source>
</evidence>
<dbReference type="GO" id="GO:0006952">
    <property type="term" value="P:defense response"/>
    <property type="evidence" value="ECO:0007669"/>
    <property type="project" value="UniProtKB-KW"/>
</dbReference>
<keyword evidence="3" id="KW-0568">Pathogenesis-related protein</keyword>
<evidence type="ECO:0000313" key="6">
    <source>
        <dbReference type="Proteomes" id="UP000501690"/>
    </source>
</evidence>
<dbReference type="Gene3D" id="3.30.530.20">
    <property type="match status" value="1"/>
</dbReference>
<dbReference type="PANTHER" id="PTHR31213:SF55">
    <property type="entry name" value="STRESS-INDUCED PROTEIN SAM22"/>
    <property type="match status" value="1"/>
</dbReference>
<dbReference type="AlphaFoldDB" id="A0A4D6KV16"/>
<dbReference type="GO" id="GO:0004864">
    <property type="term" value="F:protein phosphatase inhibitor activity"/>
    <property type="evidence" value="ECO:0007669"/>
    <property type="project" value="InterPro"/>
</dbReference>
<dbReference type="GO" id="GO:0038023">
    <property type="term" value="F:signaling receptor activity"/>
    <property type="evidence" value="ECO:0007669"/>
    <property type="project" value="InterPro"/>
</dbReference>
<organism evidence="5 6">
    <name type="scientific">Vigna unguiculata</name>
    <name type="common">Cowpea</name>
    <dbReference type="NCBI Taxonomy" id="3917"/>
    <lineage>
        <taxon>Eukaryota</taxon>
        <taxon>Viridiplantae</taxon>
        <taxon>Streptophyta</taxon>
        <taxon>Embryophyta</taxon>
        <taxon>Tracheophyta</taxon>
        <taxon>Spermatophyta</taxon>
        <taxon>Magnoliopsida</taxon>
        <taxon>eudicotyledons</taxon>
        <taxon>Gunneridae</taxon>
        <taxon>Pentapetalae</taxon>
        <taxon>rosids</taxon>
        <taxon>fabids</taxon>
        <taxon>Fabales</taxon>
        <taxon>Fabaceae</taxon>
        <taxon>Papilionoideae</taxon>
        <taxon>50 kb inversion clade</taxon>
        <taxon>NPAAA clade</taxon>
        <taxon>indigoferoid/millettioid clade</taxon>
        <taxon>Phaseoleae</taxon>
        <taxon>Vigna</taxon>
    </lineage>
</organism>
<dbReference type="InterPro" id="IPR000916">
    <property type="entry name" value="Bet_v_I/MLP"/>
</dbReference>
<dbReference type="InterPro" id="IPR050279">
    <property type="entry name" value="Plant_def-hormone_signal"/>
</dbReference>